<evidence type="ECO:0000313" key="2">
    <source>
        <dbReference type="EMBL" id="PGH08964.1"/>
    </source>
</evidence>
<evidence type="ECO:0000256" key="1">
    <source>
        <dbReference type="SAM" id="SignalP"/>
    </source>
</evidence>
<dbReference type="EMBL" id="PDNC01000007">
    <property type="protein sequence ID" value="PGH08964.1"/>
    <property type="molecule type" value="Genomic_DNA"/>
</dbReference>
<keyword evidence="1" id="KW-0732">Signal</keyword>
<protein>
    <submittedName>
        <fullName evidence="2">Uncharacterized protein</fullName>
    </submittedName>
</protein>
<dbReference type="Proteomes" id="UP000224080">
    <property type="component" value="Unassembled WGS sequence"/>
</dbReference>
<name>A0A2B7XBE0_9EURO</name>
<organism evidence="2 3">
    <name type="scientific">Blastomyces parvus</name>
    <dbReference type="NCBI Taxonomy" id="2060905"/>
    <lineage>
        <taxon>Eukaryota</taxon>
        <taxon>Fungi</taxon>
        <taxon>Dikarya</taxon>
        <taxon>Ascomycota</taxon>
        <taxon>Pezizomycotina</taxon>
        <taxon>Eurotiomycetes</taxon>
        <taxon>Eurotiomycetidae</taxon>
        <taxon>Onygenales</taxon>
        <taxon>Ajellomycetaceae</taxon>
        <taxon>Blastomyces</taxon>
    </lineage>
</organism>
<evidence type="ECO:0000313" key="3">
    <source>
        <dbReference type="Proteomes" id="UP000224080"/>
    </source>
</evidence>
<dbReference type="OrthoDB" id="4187789at2759"/>
<keyword evidence="3" id="KW-1185">Reference proteome</keyword>
<comment type="caution">
    <text evidence="2">The sequence shown here is derived from an EMBL/GenBank/DDBJ whole genome shotgun (WGS) entry which is preliminary data.</text>
</comment>
<reference evidence="2 3" key="1">
    <citation type="submission" date="2017-10" db="EMBL/GenBank/DDBJ databases">
        <title>Comparative genomics in systemic dimorphic fungi from Ajellomycetaceae.</title>
        <authorList>
            <person name="Munoz J.F."/>
            <person name="Mcewen J.G."/>
            <person name="Clay O.K."/>
            <person name="Cuomo C.A."/>
        </authorList>
    </citation>
    <scope>NUCLEOTIDE SEQUENCE [LARGE SCALE GENOMIC DNA]</scope>
    <source>
        <strain evidence="2 3">UAMH130</strain>
    </source>
</reference>
<accession>A0A2B7XBE0</accession>
<dbReference type="AlphaFoldDB" id="A0A2B7XBE0"/>
<feature type="chain" id="PRO_5012970801" evidence="1">
    <location>
        <begin position="20"/>
        <end position="125"/>
    </location>
</feature>
<proteinExistence type="predicted"/>
<feature type="signal peptide" evidence="1">
    <location>
        <begin position="1"/>
        <end position="19"/>
    </location>
</feature>
<gene>
    <name evidence="2" type="ORF">GX51_01021</name>
</gene>
<sequence>MRFSAVVAIISALSMTALAIPAPAPENLDIAEAAADLAARRAPVEPYADDFDGDLDDDDDDDDDVYRAKRSLEKRGWGCNIFGGNDGRCHRPSGVTGAAIASLAVFASATKLVSKLPARAHDESC</sequence>